<dbReference type="PANTHER" id="PTHR43778">
    <property type="entry name" value="PYRUVATE CARBOXYLASE"/>
    <property type="match status" value="1"/>
</dbReference>
<dbReference type="SUPFAM" id="SSF51569">
    <property type="entry name" value="Aldolase"/>
    <property type="match status" value="1"/>
</dbReference>
<dbReference type="InterPro" id="IPR011053">
    <property type="entry name" value="Single_hybrid_motif"/>
</dbReference>
<protein>
    <submittedName>
        <fullName evidence="3">Oxaloacetate decarboxylase</fullName>
    </submittedName>
</protein>
<dbReference type="Pfam" id="PF02436">
    <property type="entry name" value="PYC_OADA"/>
    <property type="match status" value="1"/>
</dbReference>
<feature type="compositionally biased region" description="Basic and acidic residues" evidence="1">
    <location>
        <begin position="604"/>
        <end position="621"/>
    </location>
</feature>
<dbReference type="InterPro" id="IPR000891">
    <property type="entry name" value="PYR_CT"/>
</dbReference>
<dbReference type="Gene3D" id="3.20.20.70">
    <property type="entry name" value="Aldolase class I"/>
    <property type="match status" value="1"/>
</dbReference>
<dbReference type="SUPFAM" id="SSF51230">
    <property type="entry name" value="Single hybrid motif"/>
    <property type="match status" value="1"/>
</dbReference>
<dbReference type="RefSeq" id="WP_036792102.1">
    <property type="nucleotide sequence ID" value="NZ_JQZV01000013.1"/>
</dbReference>
<dbReference type="PANTHER" id="PTHR43778:SF2">
    <property type="entry name" value="PYRUVATE CARBOXYLASE, MITOCHONDRIAL"/>
    <property type="match status" value="1"/>
</dbReference>
<evidence type="ECO:0000256" key="1">
    <source>
        <dbReference type="SAM" id="MobiDB-lite"/>
    </source>
</evidence>
<dbReference type="SUPFAM" id="SSF89000">
    <property type="entry name" value="post-HMGL domain-like"/>
    <property type="match status" value="1"/>
</dbReference>
<dbReference type="InterPro" id="IPR003379">
    <property type="entry name" value="Carboxylase_cons_dom"/>
</dbReference>
<dbReference type="Proteomes" id="UP000030101">
    <property type="component" value="Unassembled WGS sequence"/>
</dbReference>
<dbReference type="EMBL" id="JQZV01000013">
    <property type="protein sequence ID" value="KGN92124.1"/>
    <property type="molecule type" value="Genomic_DNA"/>
</dbReference>
<reference evidence="3 4" key="1">
    <citation type="submission" date="2014-08" db="EMBL/GenBank/DDBJ databases">
        <title>Porphyromonas canoris strain:OH2762 Genome sequencing.</title>
        <authorList>
            <person name="Wallis C."/>
            <person name="Deusch O."/>
            <person name="O'Flynn C."/>
            <person name="Davis I."/>
            <person name="Jospin G."/>
            <person name="Darling A.E."/>
            <person name="Coil D.A."/>
            <person name="Alexiev A."/>
            <person name="Horsfall A."/>
            <person name="Kirkwood N."/>
            <person name="Harris S."/>
            <person name="Eisen J.A."/>
        </authorList>
    </citation>
    <scope>NUCLEOTIDE SEQUENCE [LARGE SCALE GENOMIC DNA]</scope>
    <source>
        <strain evidence="4">COT-108 OH2762</strain>
    </source>
</reference>
<evidence type="ECO:0000259" key="2">
    <source>
        <dbReference type="PROSITE" id="PS50991"/>
    </source>
</evidence>
<accession>A0ABR4XKB9</accession>
<comment type="caution">
    <text evidence="3">The sequence shown here is derived from an EMBL/GenBank/DDBJ whole genome shotgun (WGS) entry which is preliminary data.</text>
</comment>
<feature type="region of interest" description="Disordered" evidence="1">
    <location>
        <begin position="595"/>
        <end position="621"/>
    </location>
</feature>
<name>A0ABR4XKB9_9PORP</name>
<gene>
    <name evidence="3" type="ORF">HQ43_08830</name>
</gene>
<proteinExistence type="predicted"/>
<dbReference type="InterPro" id="IPR055268">
    <property type="entry name" value="PCB-like"/>
</dbReference>
<sequence length="621" mass="69634">MKRQIKFSLVYRDMFQSSGKYQPRLDQLARIAPVIVDMGCFSRIETNGGAFEQVNLLYGENPNKAVRTFTKPFNEAGIQTHMLDRGLNGLRMYPVPADVRRLMYRVKKAQGVDITRIFCGLNDVRNIIPSIKYALEAGMIPQATLCITHSPVHTVEYYSNIADKLIEAGAPEICLKDMAGIGRPKMLGRLVKSIKTKHPEVIVQYHGHSGPGFSVASMLEVCENGADIIDVAMEPLSWGKVHPDVITIQAMLKDAGYDVPEINMNAYMKARSLTQEFMDDFLGYFMDPTNKYTSSLLVGCGLPGGMMGSMMADLKGVHSGINMYLRNEGKEELTIDDLLVKLFNEVEYVWPKLGYPPLVTPFSQYVKNVALMNVYNMERGEGRWQAIDANTWDMILGKAGRLPGALDPEIVALAKEKGLEFSDADPQSNYPDALDTYRQEMKENGWDFGQDDEELFELAMHDRQYRDYKSGVAKQRFNEEVEKARNAEMTKQGFSAEDILAIKRAKYIAVPATATGQVFWEVDFQDGSTPPSEGTAYRAGSKLCFVMTPMGYPEDVKVNISGRIREVAVKQGQVVKKGDVIAYFEEITDESQLPPVENSQAAVDRVEKKKFESKPKAEKKK</sequence>
<feature type="domain" description="Pyruvate carboxyltransferase" evidence="2">
    <location>
        <begin position="4"/>
        <end position="268"/>
    </location>
</feature>
<evidence type="ECO:0000313" key="3">
    <source>
        <dbReference type="EMBL" id="KGN92124.1"/>
    </source>
</evidence>
<organism evidence="3 4">
    <name type="scientific">Porphyromonas canoris</name>
    <dbReference type="NCBI Taxonomy" id="36875"/>
    <lineage>
        <taxon>Bacteria</taxon>
        <taxon>Pseudomonadati</taxon>
        <taxon>Bacteroidota</taxon>
        <taxon>Bacteroidia</taxon>
        <taxon>Bacteroidales</taxon>
        <taxon>Porphyromonadaceae</taxon>
        <taxon>Porphyromonas</taxon>
    </lineage>
</organism>
<evidence type="ECO:0000313" key="4">
    <source>
        <dbReference type="Proteomes" id="UP000030101"/>
    </source>
</evidence>
<dbReference type="Gene3D" id="2.40.50.100">
    <property type="match status" value="1"/>
</dbReference>
<dbReference type="InterPro" id="IPR013785">
    <property type="entry name" value="Aldolase_TIM"/>
</dbReference>
<dbReference type="PROSITE" id="PS50991">
    <property type="entry name" value="PYR_CT"/>
    <property type="match status" value="1"/>
</dbReference>
<keyword evidence="4" id="KW-1185">Reference proteome</keyword>
<dbReference type="Pfam" id="PF00682">
    <property type="entry name" value="HMGL-like"/>
    <property type="match status" value="1"/>
</dbReference>